<dbReference type="Proteomes" id="UP000005813">
    <property type="component" value="Unassembled WGS sequence"/>
</dbReference>
<sequence length="40" mass="4710">MTALLTLFIFGIRFPLDQFFHNERANYTKALLFLGLSFEI</sequence>
<dbReference type="EMBL" id="AEPU01000031">
    <property type="protein sequence ID" value="EFU71359.1"/>
    <property type="molecule type" value="Genomic_DNA"/>
</dbReference>
<organism evidence="1 2">
    <name type="scientific">Campylobacter upsaliensis JV21</name>
    <dbReference type="NCBI Taxonomy" id="888826"/>
    <lineage>
        <taxon>Bacteria</taxon>
        <taxon>Pseudomonadati</taxon>
        <taxon>Campylobacterota</taxon>
        <taxon>Epsilonproteobacteria</taxon>
        <taxon>Campylobacterales</taxon>
        <taxon>Campylobacteraceae</taxon>
        <taxon>Campylobacter</taxon>
    </lineage>
</organism>
<gene>
    <name evidence="1" type="ORF">HMPREF9400_1583</name>
</gene>
<name>A0A828QVY6_CAMUP</name>
<comment type="caution">
    <text evidence="1">The sequence shown here is derived from an EMBL/GenBank/DDBJ whole genome shotgun (WGS) entry which is preliminary data.</text>
</comment>
<evidence type="ECO:0000313" key="1">
    <source>
        <dbReference type="EMBL" id="EFU71359.1"/>
    </source>
</evidence>
<dbReference type="AlphaFoldDB" id="A0A828QVY6"/>
<proteinExistence type="predicted"/>
<reference evidence="1 2" key="1">
    <citation type="submission" date="2010-12" db="EMBL/GenBank/DDBJ databases">
        <authorList>
            <person name="Muzny D."/>
            <person name="Qin X."/>
            <person name="Buhay C."/>
            <person name="Dugan-Rocha S."/>
            <person name="Ding Y."/>
            <person name="Chen G."/>
            <person name="Hawes A."/>
            <person name="Holder M."/>
            <person name="Jhangiani S."/>
            <person name="Johnson A."/>
            <person name="Khan Z."/>
            <person name="Li Z."/>
            <person name="Liu W."/>
            <person name="Liu X."/>
            <person name="Perez L."/>
            <person name="Shen H."/>
            <person name="Wang Q."/>
            <person name="Watt J."/>
            <person name="Xi L."/>
            <person name="Xin Y."/>
            <person name="Zhou J."/>
            <person name="Deng J."/>
            <person name="Jiang H."/>
            <person name="Liu Y."/>
            <person name="Qu J."/>
            <person name="Song X.-Z."/>
            <person name="Zhang L."/>
            <person name="Villasana D."/>
            <person name="Johnson A."/>
            <person name="Liu J."/>
            <person name="Liyanage D."/>
            <person name="Lorensuhewa L."/>
            <person name="Robinson T."/>
            <person name="Song A."/>
            <person name="Song B.-B."/>
            <person name="Dinh H."/>
            <person name="Thornton R."/>
            <person name="Coyle M."/>
            <person name="Francisco L."/>
            <person name="Jackson L."/>
            <person name="Javaid M."/>
            <person name="Korchina V."/>
            <person name="Kovar C."/>
            <person name="Mata R."/>
            <person name="Mathew T."/>
            <person name="Ngo R."/>
            <person name="Nguyen L."/>
            <person name="Nguyen N."/>
            <person name="Okwuonu G."/>
            <person name="Ongeri F."/>
            <person name="Pham C."/>
            <person name="Simmons D."/>
            <person name="Wilczek-Boney K."/>
            <person name="Hale W."/>
            <person name="Jakkamsetti A."/>
            <person name="Pham P."/>
            <person name="Ruth R."/>
            <person name="San Lucas F."/>
            <person name="Warren J."/>
            <person name="Zhang J."/>
            <person name="Zhao Z."/>
            <person name="Zhou C."/>
            <person name="Zhu D."/>
            <person name="Lee S."/>
            <person name="Bess C."/>
            <person name="Blankenburg K."/>
            <person name="Forbes L."/>
            <person name="Fu Q."/>
            <person name="Gubbala S."/>
            <person name="Hirani K."/>
            <person name="Jayaseelan J.C."/>
            <person name="Lara F."/>
            <person name="Munidasa M."/>
            <person name="Palculict T."/>
            <person name="Patil S."/>
            <person name="Pu L.-L."/>
            <person name="Saada N."/>
            <person name="Tang L."/>
            <person name="Weissenberger G."/>
            <person name="Zhu Y."/>
            <person name="Hemphill L."/>
            <person name="Shang Y."/>
            <person name="Youmans B."/>
            <person name="Ayvaz T."/>
            <person name="Ross M."/>
            <person name="Santibanez J."/>
            <person name="Aqrawi P."/>
            <person name="Gross S."/>
            <person name="Joshi V."/>
            <person name="Fowler G."/>
            <person name="Nazareth L."/>
            <person name="Reid J."/>
            <person name="Worley K."/>
            <person name="Petrosino J."/>
            <person name="Highlander S."/>
            <person name="Gibbs R."/>
        </authorList>
    </citation>
    <scope>NUCLEOTIDE SEQUENCE [LARGE SCALE GENOMIC DNA]</scope>
    <source>
        <strain evidence="1 2">JV21</strain>
    </source>
</reference>
<evidence type="ECO:0000313" key="2">
    <source>
        <dbReference type="Proteomes" id="UP000005813"/>
    </source>
</evidence>
<protein>
    <submittedName>
        <fullName evidence="1">Uncharacterized protein</fullName>
    </submittedName>
</protein>
<accession>A0A828QVY6</accession>